<keyword evidence="13" id="KW-0812">Transmembrane</keyword>
<keyword evidence="6" id="KW-0808">Transferase</keyword>
<evidence type="ECO:0000256" key="13">
    <source>
        <dbReference type="SAM" id="Phobius"/>
    </source>
</evidence>
<protein>
    <recommendedName>
        <fullName evidence="3">histidine kinase</fullName>
        <ecNumber evidence="3">2.7.13.3</ecNumber>
    </recommendedName>
</protein>
<feature type="transmembrane region" description="Helical" evidence="13">
    <location>
        <begin position="279"/>
        <end position="301"/>
    </location>
</feature>
<dbReference type="CDD" id="cd00082">
    <property type="entry name" value="HisKA"/>
    <property type="match status" value="1"/>
</dbReference>
<evidence type="ECO:0000256" key="12">
    <source>
        <dbReference type="SAM" id="Coils"/>
    </source>
</evidence>
<dbReference type="SMART" id="SM00388">
    <property type="entry name" value="HisKA"/>
    <property type="match status" value="1"/>
</dbReference>
<keyword evidence="5" id="KW-0597">Phosphoprotein</keyword>
<sequence length="634" mass="67381">MTDAGRGLSIERRLPLLMTAVLAAVLATSLVLTYRTLASTARATTAARLQQVARLLTSMSEQTQRQRAATLSRAARDSTLVGVLRRAAAGASLSAAAIDSARAVLTRLELPNDSGLPATLVTADGRPVAKLGLAVEPPPVPELTPASLPNARGDSVHTGPPFQAGGRVYYHVVVPVHDGPQRLGYIVLLRRLSNNPSVVRQLHDLIGEDAALYIHQRENPLWTTVAGLPTTSPTPLGDGLVMRAGEGRSLSATAELRGTPWLFTLEEPLTAVLARPRGVVGSIAALSVLLMIAGAAASWAIGRRMARPITQLTAAAESIARGDYRSRVAEGRADEIGRLARAFNAMTAEVDASQRELARQYSDARTVARELERSMRAVEAARDEAERANRAKSDFLAVMSHELRTPLNAISGYAELMQLGIYGPVTDEQTQALTRIARSQQHLLGLINDVLNFAKLNASKVQYDIRDVPVREAVSSVETMIAPQIAAKSMRYACSPGDSDVAVRADRDKLQQILLNLLSNAVKFTPSGGSVTVECVADGDTVHVSVRDTGVGIARDRLAHVFEPFVQVDRALNRPHEGVGLGLAISHDLALGMGGTLLAESTIGEGSVFTLVLPRAGTSMAASAEGGVLSAERR</sequence>
<dbReference type="FunCoup" id="W0RLX0">
    <property type="interactions" value="86"/>
</dbReference>
<dbReference type="InterPro" id="IPR003661">
    <property type="entry name" value="HisK_dim/P_dom"/>
</dbReference>
<dbReference type="EC" id="2.7.13.3" evidence="3"/>
<evidence type="ECO:0000256" key="11">
    <source>
        <dbReference type="ARBA" id="ARBA00023136"/>
    </source>
</evidence>
<dbReference type="SUPFAM" id="SSF158472">
    <property type="entry name" value="HAMP domain-like"/>
    <property type="match status" value="1"/>
</dbReference>
<keyword evidence="10" id="KW-0902">Two-component regulatory system</keyword>
<dbReference type="PRINTS" id="PR00344">
    <property type="entry name" value="BCTRLSENSOR"/>
</dbReference>
<keyword evidence="8" id="KW-0418">Kinase</keyword>
<dbReference type="GO" id="GO:0000155">
    <property type="term" value="F:phosphorelay sensor kinase activity"/>
    <property type="evidence" value="ECO:0007669"/>
    <property type="project" value="InterPro"/>
</dbReference>
<evidence type="ECO:0000256" key="1">
    <source>
        <dbReference type="ARBA" id="ARBA00000085"/>
    </source>
</evidence>
<dbReference type="SMART" id="SM00304">
    <property type="entry name" value="HAMP"/>
    <property type="match status" value="1"/>
</dbReference>
<keyword evidence="9 16" id="KW-0067">ATP-binding</keyword>
<keyword evidence="11 13" id="KW-0472">Membrane</keyword>
<dbReference type="Gene3D" id="3.30.565.10">
    <property type="entry name" value="Histidine kinase-like ATPase, C-terminal domain"/>
    <property type="match status" value="1"/>
</dbReference>
<keyword evidence="4" id="KW-1003">Cell membrane</keyword>
<proteinExistence type="predicted"/>
<dbReference type="AlphaFoldDB" id="W0RLX0"/>
<feature type="domain" description="HAMP" evidence="15">
    <location>
        <begin position="303"/>
        <end position="355"/>
    </location>
</feature>
<accession>W0RLX0</accession>
<dbReference type="InterPro" id="IPR003594">
    <property type="entry name" value="HATPase_dom"/>
</dbReference>
<dbReference type="eggNOG" id="COG5002">
    <property type="taxonomic scope" value="Bacteria"/>
</dbReference>
<dbReference type="Pfam" id="PF00512">
    <property type="entry name" value="HisKA"/>
    <property type="match status" value="1"/>
</dbReference>
<dbReference type="OrthoDB" id="9792991at2"/>
<dbReference type="Pfam" id="PF00672">
    <property type="entry name" value="HAMP"/>
    <property type="match status" value="1"/>
</dbReference>
<dbReference type="InterPro" id="IPR050736">
    <property type="entry name" value="Sensor_HK_Regulatory"/>
</dbReference>
<dbReference type="InParanoid" id="W0RLX0"/>
<dbReference type="SUPFAM" id="SSF47384">
    <property type="entry name" value="Homodimeric domain of signal transducing histidine kinase"/>
    <property type="match status" value="1"/>
</dbReference>
<evidence type="ECO:0000256" key="10">
    <source>
        <dbReference type="ARBA" id="ARBA00023012"/>
    </source>
</evidence>
<evidence type="ECO:0000256" key="2">
    <source>
        <dbReference type="ARBA" id="ARBA00004236"/>
    </source>
</evidence>
<dbReference type="Pfam" id="PF02518">
    <property type="entry name" value="HATPase_c"/>
    <property type="match status" value="1"/>
</dbReference>
<dbReference type="Gene3D" id="1.10.287.130">
    <property type="match status" value="1"/>
</dbReference>
<dbReference type="PROSITE" id="PS50109">
    <property type="entry name" value="HIS_KIN"/>
    <property type="match status" value="1"/>
</dbReference>
<name>W0RLX0_9BACT</name>
<evidence type="ECO:0000256" key="9">
    <source>
        <dbReference type="ARBA" id="ARBA00022840"/>
    </source>
</evidence>
<dbReference type="Proteomes" id="UP000019151">
    <property type="component" value="Chromosome"/>
</dbReference>
<dbReference type="GO" id="GO:0005524">
    <property type="term" value="F:ATP binding"/>
    <property type="evidence" value="ECO:0007669"/>
    <property type="project" value="UniProtKB-KW"/>
</dbReference>
<evidence type="ECO:0000259" key="15">
    <source>
        <dbReference type="PROSITE" id="PS50885"/>
    </source>
</evidence>
<dbReference type="EMBL" id="CP007128">
    <property type="protein sequence ID" value="AHG91310.1"/>
    <property type="molecule type" value="Genomic_DNA"/>
</dbReference>
<evidence type="ECO:0000256" key="3">
    <source>
        <dbReference type="ARBA" id="ARBA00012438"/>
    </source>
</evidence>
<keyword evidence="12" id="KW-0175">Coiled coil</keyword>
<dbReference type="InterPro" id="IPR036097">
    <property type="entry name" value="HisK_dim/P_sf"/>
</dbReference>
<dbReference type="InterPro" id="IPR004358">
    <property type="entry name" value="Sig_transdc_His_kin-like_C"/>
</dbReference>
<evidence type="ECO:0000256" key="7">
    <source>
        <dbReference type="ARBA" id="ARBA00022741"/>
    </source>
</evidence>
<dbReference type="HOGENOM" id="CLU_431346_0_0_0"/>
<dbReference type="Gene3D" id="6.10.340.10">
    <property type="match status" value="1"/>
</dbReference>
<dbReference type="KEGG" id="gba:J421_3773"/>
<organism evidence="16 17">
    <name type="scientific">Gemmatirosa kalamazoonensis</name>
    <dbReference type="NCBI Taxonomy" id="861299"/>
    <lineage>
        <taxon>Bacteria</taxon>
        <taxon>Pseudomonadati</taxon>
        <taxon>Gemmatimonadota</taxon>
        <taxon>Gemmatimonadia</taxon>
        <taxon>Gemmatimonadales</taxon>
        <taxon>Gemmatimonadaceae</taxon>
        <taxon>Gemmatirosa</taxon>
    </lineage>
</organism>
<dbReference type="PROSITE" id="PS50885">
    <property type="entry name" value="HAMP"/>
    <property type="match status" value="1"/>
</dbReference>
<comment type="subcellular location">
    <subcellularLocation>
        <location evidence="2">Cell membrane</location>
    </subcellularLocation>
</comment>
<feature type="transmembrane region" description="Helical" evidence="13">
    <location>
        <begin position="14"/>
        <end position="34"/>
    </location>
</feature>
<dbReference type="GO" id="GO:0005886">
    <property type="term" value="C:plasma membrane"/>
    <property type="evidence" value="ECO:0007669"/>
    <property type="project" value="UniProtKB-SubCell"/>
</dbReference>
<evidence type="ECO:0000259" key="14">
    <source>
        <dbReference type="PROSITE" id="PS50109"/>
    </source>
</evidence>
<dbReference type="RefSeq" id="WP_104022811.1">
    <property type="nucleotide sequence ID" value="NZ_CP007128.1"/>
</dbReference>
<feature type="domain" description="Histidine kinase" evidence="14">
    <location>
        <begin position="398"/>
        <end position="617"/>
    </location>
</feature>
<evidence type="ECO:0000313" key="16">
    <source>
        <dbReference type="EMBL" id="AHG91310.1"/>
    </source>
</evidence>
<dbReference type="CDD" id="cd16922">
    <property type="entry name" value="HATPase_EvgS-ArcB-TorS-like"/>
    <property type="match status" value="1"/>
</dbReference>
<dbReference type="FunFam" id="3.30.565.10:FF:000023">
    <property type="entry name" value="PAS domain-containing sensor histidine kinase"/>
    <property type="match status" value="1"/>
</dbReference>
<dbReference type="SUPFAM" id="SSF55874">
    <property type="entry name" value="ATPase domain of HSP90 chaperone/DNA topoisomerase II/histidine kinase"/>
    <property type="match status" value="1"/>
</dbReference>
<evidence type="ECO:0000256" key="8">
    <source>
        <dbReference type="ARBA" id="ARBA00022777"/>
    </source>
</evidence>
<reference evidence="16 17" key="1">
    <citation type="journal article" date="2014" name="Genome Announc.">
        <title>Genome Sequence and Methylome of Soil Bacterium Gemmatirosa kalamazoonensis KBS708T, a Member of the Rarely Cultivated Gemmatimonadetes Phylum.</title>
        <authorList>
            <person name="Debruyn J.M."/>
            <person name="Radosevich M."/>
            <person name="Wommack K.E."/>
            <person name="Polson S.W."/>
            <person name="Hauser L.J."/>
            <person name="Fawaz M.N."/>
            <person name="Korlach J."/>
            <person name="Tsai Y.C."/>
        </authorList>
    </citation>
    <scope>NUCLEOTIDE SEQUENCE [LARGE SCALE GENOMIC DNA]</scope>
    <source>
        <strain evidence="16 17">KBS708</strain>
    </source>
</reference>
<dbReference type="CDD" id="cd06225">
    <property type="entry name" value="HAMP"/>
    <property type="match status" value="1"/>
</dbReference>
<evidence type="ECO:0000256" key="6">
    <source>
        <dbReference type="ARBA" id="ARBA00022679"/>
    </source>
</evidence>
<dbReference type="SMART" id="SM00387">
    <property type="entry name" value="HATPase_c"/>
    <property type="match status" value="1"/>
</dbReference>
<evidence type="ECO:0000256" key="5">
    <source>
        <dbReference type="ARBA" id="ARBA00022553"/>
    </source>
</evidence>
<dbReference type="InterPro" id="IPR003660">
    <property type="entry name" value="HAMP_dom"/>
</dbReference>
<dbReference type="PANTHER" id="PTHR43711">
    <property type="entry name" value="TWO-COMPONENT HISTIDINE KINASE"/>
    <property type="match status" value="1"/>
</dbReference>
<dbReference type="InterPro" id="IPR036890">
    <property type="entry name" value="HATPase_C_sf"/>
</dbReference>
<keyword evidence="13" id="KW-1133">Transmembrane helix</keyword>
<evidence type="ECO:0000256" key="4">
    <source>
        <dbReference type="ARBA" id="ARBA00022475"/>
    </source>
</evidence>
<comment type="catalytic activity">
    <reaction evidence="1">
        <text>ATP + protein L-histidine = ADP + protein N-phospho-L-histidine.</text>
        <dbReference type="EC" id="2.7.13.3"/>
    </reaction>
</comment>
<evidence type="ECO:0000313" key="17">
    <source>
        <dbReference type="Proteomes" id="UP000019151"/>
    </source>
</evidence>
<dbReference type="InterPro" id="IPR005467">
    <property type="entry name" value="His_kinase_dom"/>
</dbReference>
<feature type="coiled-coil region" evidence="12">
    <location>
        <begin position="364"/>
        <end position="391"/>
    </location>
</feature>
<dbReference type="PANTHER" id="PTHR43711:SF26">
    <property type="entry name" value="SENSOR HISTIDINE KINASE RCSC"/>
    <property type="match status" value="1"/>
</dbReference>
<keyword evidence="7" id="KW-0547">Nucleotide-binding</keyword>
<gene>
    <name evidence="16" type="ORF">J421_3773</name>
</gene>
<dbReference type="STRING" id="861299.J421_3773"/>
<keyword evidence="17" id="KW-1185">Reference proteome</keyword>